<evidence type="ECO:0000259" key="2">
    <source>
        <dbReference type="PROSITE" id="PS51084"/>
    </source>
</evidence>
<dbReference type="InterPro" id="IPR026026">
    <property type="entry name" value="HIT_Hint"/>
</dbReference>
<comment type="caution">
    <text evidence="1">Lacks conserved residue(s) required for the propagation of feature annotation.</text>
</comment>
<protein>
    <submittedName>
        <fullName evidence="3">HIT family protein</fullName>
    </submittedName>
</protein>
<dbReference type="InterPro" id="IPR011146">
    <property type="entry name" value="HIT-like"/>
</dbReference>
<dbReference type="InterPro" id="IPR036265">
    <property type="entry name" value="HIT-like_sf"/>
</dbReference>
<gene>
    <name evidence="3" type="ORF">IFO71_14785</name>
</gene>
<dbReference type="PROSITE" id="PS51084">
    <property type="entry name" value="HIT_2"/>
    <property type="match status" value="1"/>
</dbReference>
<dbReference type="PIRSF" id="PIRSF000714">
    <property type="entry name" value="HIT"/>
    <property type="match status" value="1"/>
</dbReference>
<dbReference type="AlphaFoldDB" id="A0AAW3ZPZ3"/>
<keyword evidence="4" id="KW-1185">Reference proteome</keyword>
<evidence type="ECO:0000313" key="4">
    <source>
        <dbReference type="Proteomes" id="UP000613768"/>
    </source>
</evidence>
<dbReference type="Pfam" id="PF01230">
    <property type="entry name" value="HIT"/>
    <property type="match status" value="1"/>
</dbReference>
<organism evidence="3 4">
    <name type="scientific">Pseudomarimonas arenosa</name>
    <dbReference type="NCBI Taxonomy" id="2774145"/>
    <lineage>
        <taxon>Bacteria</taxon>
        <taxon>Pseudomonadati</taxon>
        <taxon>Pseudomonadota</taxon>
        <taxon>Gammaproteobacteria</taxon>
        <taxon>Lysobacterales</taxon>
        <taxon>Lysobacteraceae</taxon>
        <taxon>Pseudomarimonas</taxon>
    </lineage>
</organism>
<feature type="domain" description="HIT" evidence="2">
    <location>
        <begin position="47"/>
        <end position="116"/>
    </location>
</feature>
<dbReference type="RefSeq" id="WP_192030436.1">
    <property type="nucleotide sequence ID" value="NZ_JACYTR010000037.1"/>
</dbReference>
<evidence type="ECO:0000256" key="1">
    <source>
        <dbReference type="PROSITE-ProRule" id="PRU00464"/>
    </source>
</evidence>
<name>A0AAW3ZPZ3_9GAMM</name>
<dbReference type="Proteomes" id="UP000613768">
    <property type="component" value="Unassembled WGS sequence"/>
</dbReference>
<dbReference type="SUPFAM" id="SSF54197">
    <property type="entry name" value="HIT-like"/>
    <property type="match status" value="1"/>
</dbReference>
<comment type="caution">
    <text evidence="3">The sequence shown here is derived from an EMBL/GenBank/DDBJ whole genome shotgun (WGS) entry which is preliminary data.</text>
</comment>
<accession>A0AAW3ZPZ3</accession>
<evidence type="ECO:0000313" key="3">
    <source>
        <dbReference type="EMBL" id="MBD8527005.1"/>
    </source>
</evidence>
<reference evidence="3 4" key="1">
    <citation type="submission" date="2020-09" db="EMBL/GenBank/DDBJ databases">
        <title>Pseudoxanthomonas sp. CAU 1598 isolated from sand of Yaerae Beach.</title>
        <authorList>
            <person name="Kim W."/>
        </authorList>
    </citation>
    <scope>NUCLEOTIDE SEQUENCE [LARGE SCALE GENOMIC DNA]</scope>
    <source>
        <strain evidence="3 4">CAU 1598</strain>
    </source>
</reference>
<dbReference type="GO" id="GO:0003824">
    <property type="term" value="F:catalytic activity"/>
    <property type="evidence" value="ECO:0007669"/>
    <property type="project" value="InterPro"/>
</dbReference>
<dbReference type="Gene3D" id="3.30.428.10">
    <property type="entry name" value="HIT-like"/>
    <property type="match status" value="1"/>
</dbReference>
<proteinExistence type="predicted"/>
<sequence length="147" mass="16446">MIKPSHHANGSQQPFSLHAQLASDSHPVAEFELSSLRLMDDCNYPWLVLVPRVSAAVELIDLDAGEQALLMGEINSVSRVLKQLFRPHKLNVAALGNVVPQLHVHVIARFTDDPAWPAPVWGRTHARPYEPEALVKRVRDLRQALEN</sequence>
<dbReference type="EMBL" id="JACYTR010000037">
    <property type="protein sequence ID" value="MBD8527005.1"/>
    <property type="molecule type" value="Genomic_DNA"/>
</dbReference>